<evidence type="ECO:0000256" key="2">
    <source>
        <dbReference type="ARBA" id="ARBA00022448"/>
    </source>
</evidence>
<dbReference type="GO" id="GO:0009279">
    <property type="term" value="C:cell outer membrane"/>
    <property type="evidence" value="ECO:0007669"/>
    <property type="project" value="UniProtKB-SubCell"/>
</dbReference>
<proteinExistence type="inferred from homology"/>
<dbReference type="PANTHER" id="PTHR40980:SF4">
    <property type="entry name" value="TONB-DEPENDENT RECEPTOR-LIKE BETA-BARREL DOMAIN-CONTAINING PROTEIN"/>
    <property type="match status" value="1"/>
</dbReference>
<dbReference type="EMBL" id="JAASQV010000003">
    <property type="protein sequence ID" value="NIJ66469.1"/>
    <property type="molecule type" value="Genomic_DNA"/>
</dbReference>
<feature type="chain" id="PRO_5031172428" evidence="10">
    <location>
        <begin position="27"/>
        <end position="924"/>
    </location>
</feature>
<dbReference type="AlphaFoldDB" id="A0A7X5V211"/>
<dbReference type="InterPro" id="IPR039426">
    <property type="entry name" value="TonB-dep_rcpt-like"/>
</dbReference>
<evidence type="ECO:0000256" key="10">
    <source>
        <dbReference type="SAM" id="SignalP"/>
    </source>
</evidence>
<dbReference type="Gene3D" id="2.40.170.20">
    <property type="entry name" value="TonB-dependent receptor, beta-barrel domain"/>
    <property type="match status" value="1"/>
</dbReference>
<evidence type="ECO:0000259" key="11">
    <source>
        <dbReference type="Pfam" id="PF00593"/>
    </source>
</evidence>
<dbReference type="InterPro" id="IPR010104">
    <property type="entry name" value="TonB_rcpt_bac"/>
</dbReference>
<evidence type="ECO:0000256" key="3">
    <source>
        <dbReference type="ARBA" id="ARBA00022452"/>
    </source>
</evidence>
<dbReference type="InterPro" id="IPR037066">
    <property type="entry name" value="Plug_dom_sf"/>
</dbReference>
<dbReference type="PROSITE" id="PS52016">
    <property type="entry name" value="TONB_DEPENDENT_REC_3"/>
    <property type="match status" value="1"/>
</dbReference>
<dbReference type="NCBIfam" id="TIGR01782">
    <property type="entry name" value="TonB-Xanth-Caul"/>
    <property type="match status" value="1"/>
</dbReference>
<dbReference type="InterPro" id="IPR036942">
    <property type="entry name" value="Beta-barrel_TonB_sf"/>
</dbReference>
<evidence type="ECO:0000313" key="13">
    <source>
        <dbReference type="EMBL" id="NIJ66469.1"/>
    </source>
</evidence>
<keyword evidence="4 8" id="KW-0812">Transmembrane</keyword>
<dbReference type="SUPFAM" id="SSF56935">
    <property type="entry name" value="Porins"/>
    <property type="match status" value="1"/>
</dbReference>
<gene>
    <name evidence="13" type="ORF">FHR20_003442</name>
</gene>
<accession>A0A7X5V211</accession>
<protein>
    <submittedName>
        <fullName evidence="13">TonB-dependent receptor</fullName>
    </submittedName>
</protein>
<dbReference type="GO" id="GO:0030246">
    <property type="term" value="F:carbohydrate binding"/>
    <property type="evidence" value="ECO:0007669"/>
    <property type="project" value="InterPro"/>
</dbReference>
<dbReference type="Pfam" id="PF13620">
    <property type="entry name" value="CarboxypepD_reg"/>
    <property type="match status" value="1"/>
</dbReference>
<dbReference type="InterPro" id="IPR012910">
    <property type="entry name" value="Plug_dom"/>
</dbReference>
<keyword evidence="13" id="KW-0675">Receptor</keyword>
<evidence type="ECO:0000256" key="6">
    <source>
        <dbReference type="ARBA" id="ARBA00023136"/>
    </source>
</evidence>
<sequence length="924" mass="102467">MFRKPSLRTRLLLGAALLTAPVAAHANDVTGNVSEASGTRNLQGARVTIVELRRTTEADASGSFRFGDVPAGAYTLRAEFAGVPASEVKIVVPESGVFRQDLVLGTAGSQILVVGQRANLLGALSRQRAADGVESVLTRDAVGQFPDQNVAESLRRLPGINILNDQGEGRFVSVRGLDPELNGTSVNGTRLPAPESDVRSVALDVISSDTIESIEVKKSLTPDMDADTIGASIEINTVSAFARKKDLLTASIEGSYNNLRETVTPKASFDFSTRITDNFGIAGGVSYYQRKFATNNEEMDGWDEDGGNAFADTVEYRDYDVERQRISSSLSLDWKPSDTTTLYARGLYSRFDDQEYRRRLTFEMDEAPSTGTATGATFDSKDGEIAVTRDLKDRFERQEIKSITLGGETKANGWKLNYSGSWARSSERENGSIDPAAFERKFDDGDNFVVAFDYADPMKTRYNIVAGQAAFVDPAGYEFDKLERTTLSDSVDTEWAAKADLAKIFATGAGEFTVQGGAKFRWRTKRYDANIDVYEYDGPGDLTMRDLLGPQDYDLANIEPALSKTAFRNYYDANRKLFALDDGDTFESSNDSDYKVKEDVSAGYLLARWDSAKVRVIGGVRMERTRNDIHGQVLDLDAKTVTPIRVARSYTDWLPSLTTRFEPTNGLVLRAAGYRSLVRPKFSKLAPRVVIEDDEGEFGNPNLQPYKAWNFDASAEYYFGKGGGLSLGYFHKDIKNYIVDRVYQDYAYNGRTLDQAMIPYNGPSARINGVEFSYSQVYSFLPGALSGLLTQINYTFTDAKGTVLKDGDIGDPRVIPLPSSARNTFNVVLGYEKGPVSFRVAGTYRDKYLDELGDDAAEDRYVTDHFQLDISAKYWITKNIQVFGDLINLTNEPYYAYRNFAGRSRLLQYEDYSFTGKFGAKIKF</sequence>
<evidence type="ECO:0000256" key="5">
    <source>
        <dbReference type="ARBA" id="ARBA00023077"/>
    </source>
</evidence>
<evidence type="ECO:0000256" key="1">
    <source>
        <dbReference type="ARBA" id="ARBA00004571"/>
    </source>
</evidence>
<keyword evidence="5 9" id="KW-0798">TonB box</keyword>
<reference evidence="13 14" key="1">
    <citation type="submission" date="2020-03" db="EMBL/GenBank/DDBJ databases">
        <title>Genomic Encyclopedia of Type Strains, Phase IV (KMG-IV): sequencing the most valuable type-strain genomes for metagenomic binning, comparative biology and taxonomic classification.</title>
        <authorList>
            <person name="Goeker M."/>
        </authorList>
    </citation>
    <scope>NUCLEOTIDE SEQUENCE [LARGE SCALE GENOMIC DNA]</scope>
    <source>
        <strain evidence="13 14">DSM 4733</strain>
    </source>
</reference>
<dbReference type="Gene3D" id="2.170.130.10">
    <property type="entry name" value="TonB-dependent receptor, plug domain"/>
    <property type="match status" value="1"/>
</dbReference>
<dbReference type="Proteomes" id="UP000564677">
    <property type="component" value="Unassembled WGS sequence"/>
</dbReference>
<comment type="subcellular location">
    <subcellularLocation>
        <location evidence="1 8">Cell outer membrane</location>
        <topology evidence="1 8">Multi-pass membrane protein</topology>
    </subcellularLocation>
</comment>
<dbReference type="Gene3D" id="2.60.40.1120">
    <property type="entry name" value="Carboxypeptidase-like, regulatory domain"/>
    <property type="match status" value="1"/>
</dbReference>
<organism evidence="13 14">
    <name type="scientific">Sphingomonas leidyi</name>
    <dbReference type="NCBI Taxonomy" id="68569"/>
    <lineage>
        <taxon>Bacteria</taxon>
        <taxon>Pseudomonadati</taxon>
        <taxon>Pseudomonadota</taxon>
        <taxon>Alphaproteobacteria</taxon>
        <taxon>Sphingomonadales</taxon>
        <taxon>Sphingomonadaceae</taxon>
        <taxon>Sphingomonas</taxon>
    </lineage>
</organism>
<dbReference type="InterPro" id="IPR000531">
    <property type="entry name" value="Beta-barrel_TonB"/>
</dbReference>
<dbReference type="CDD" id="cd01347">
    <property type="entry name" value="ligand_gated_channel"/>
    <property type="match status" value="1"/>
</dbReference>
<dbReference type="RefSeq" id="WP_167300802.1">
    <property type="nucleotide sequence ID" value="NZ_JAASQV010000003.1"/>
</dbReference>
<comment type="similarity">
    <text evidence="8 9">Belongs to the TonB-dependent receptor family.</text>
</comment>
<keyword evidence="7 8" id="KW-0998">Cell outer membrane</keyword>
<name>A0A7X5V211_9SPHN</name>
<evidence type="ECO:0000256" key="9">
    <source>
        <dbReference type="RuleBase" id="RU003357"/>
    </source>
</evidence>
<keyword evidence="10" id="KW-0732">Signal</keyword>
<feature type="domain" description="TonB-dependent receptor plug" evidence="12">
    <location>
        <begin position="128"/>
        <end position="230"/>
    </location>
</feature>
<feature type="domain" description="TonB-dependent receptor-like beta-barrel" evidence="11">
    <location>
        <begin position="441"/>
        <end position="889"/>
    </location>
</feature>
<evidence type="ECO:0000256" key="4">
    <source>
        <dbReference type="ARBA" id="ARBA00022692"/>
    </source>
</evidence>
<keyword evidence="14" id="KW-1185">Reference proteome</keyword>
<dbReference type="Pfam" id="PF07715">
    <property type="entry name" value="Plug"/>
    <property type="match status" value="1"/>
</dbReference>
<dbReference type="InterPro" id="IPR013784">
    <property type="entry name" value="Carb-bd-like_fold"/>
</dbReference>
<evidence type="ECO:0000259" key="12">
    <source>
        <dbReference type="Pfam" id="PF07715"/>
    </source>
</evidence>
<dbReference type="Pfam" id="PF00593">
    <property type="entry name" value="TonB_dep_Rec_b-barrel"/>
    <property type="match status" value="1"/>
</dbReference>
<keyword evidence="2 8" id="KW-0813">Transport</keyword>
<dbReference type="PANTHER" id="PTHR40980">
    <property type="entry name" value="PLUG DOMAIN-CONTAINING PROTEIN"/>
    <property type="match status" value="1"/>
</dbReference>
<feature type="signal peptide" evidence="10">
    <location>
        <begin position="1"/>
        <end position="26"/>
    </location>
</feature>
<dbReference type="SUPFAM" id="SSF49452">
    <property type="entry name" value="Starch-binding domain-like"/>
    <property type="match status" value="1"/>
</dbReference>
<evidence type="ECO:0000256" key="8">
    <source>
        <dbReference type="PROSITE-ProRule" id="PRU01360"/>
    </source>
</evidence>
<evidence type="ECO:0000313" key="14">
    <source>
        <dbReference type="Proteomes" id="UP000564677"/>
    </source>
</evidence>
<keyword evidence="6 8" id="KW-0472">Membrane</keyword>
<comment type="caution">
    <text evidence="13">The sequence shown here is derived from an EMBL/GenBank/DDBJ whole genome shotgun (WGS) entry which is preliminary data.</text>
</comment>
<evidence type="ECO:0000256" key="7">
    <source>
        <dbReference type="ARBA" id="ARBA00023237"/>
    </source>
</evidence>
<keyword evidence="3 8" id="KW-1134">Transmembrane beta strand</keyword>